<name>A7TAM2_NEMVE</name>
<dbReference type="InParanoid" id="A7TAM2"/>
<dbReference type="STRING" id="45351.A7TAM2"/>
<dbReference type="eggNOG" id="KOG3511">
    <property type="taxonomic scope" value="Eukaryota"/>
</dbReference>
<gene>
    <name evidence="1" type="ORF">NEMVEDRAFT_v1g224567</name>
</gene>
<dbReference type="InterPro" id="IPR050310">
    <property type="entry name" value="VPS10-sortilin"/>
</dbReference>
<keyword evidence="2" id="KW-1185">Reference proteome</keyword>
<dbReference type="PANTHER" id="PTHR12106:SF27">
    <property type="entry name" value="SORTILIN-RELATED RECEPTOR"/>
    <property type="match status" value="1"/>
</dbReference>
<dbReference type="AlphaFoldDB" id="A7TAM2"/>
<dbReference type="HOGENOM" id="CLU_1623154_0_0_1"/>
<reference evidence="1 2" key="1">
    <citation type="journal article" date="2007" name="Science">
        <title>Sea anemone genome reveals ancestral eumetazoan gene repertoire and genomic organization.</title>
        <authorList>
            <person name="Putnam N.H."/>
            <person name="Srivastava M."/>
            <person name="Hellsten U."/>
            <person name="Dirks B."/>
            <person name="Chapman J."/>
            <person name="Salamov A."/>
            <person name="Terry A."/>
            <person name="Shapiro H."/>
            <person name="Lindquist E."/>
            <person name="Kapitonov V.V."/>
            <person name="Jurka J."/>
            <person name="Genikhovich G."/>
            <person name="Grigoriev I.V."/>
            <person name="Lucas S.M."/>
            <person name="Steele R.E."/>
            <person name="Finnerty J.R."/>
            <person name="Technau U."/>
            <person name="Martindale M.Q."/>
            <person name="Rokhsar D.S."/>
        </authorList>
    </citation>
    <scope>NUCLEOTIDE SEQUENCE [LARGE SCALE GENOMIC DNA]</scope>
    <source>
        <strain evidence="2">CH2 X CH6</strain>
    </source>
</reference>
<dbReference type="Proteomes" id="UP000001593">
    <property type="component" value="Unassembled WGS sequence"/>
</dbReference>
<evidence type="ECO:0000313" key="2">
    <source>
        <dbReference type="Proteomes" id="UP000001593"/>
    </source>
</evidence>
<dbReference type="EMBL" id="DS474249">
    <property type="protein sequence ID" value="EDO26949.1"/>
    <property type="molecule type" value="Genomic_DNA"/>
</dbReference>
<accession>A7TAM2</accession>
<sequence length="164" mass="18231">GIPPLDDANTLYVERQELLGGKSIVVKTDYFSNSAVSLVSGVNDFEVVDNFMFASKTTSGSGLSLLVSVDRQPFKTAKISTRLPILSPLNWLTVFLCAGYSYSWNDGETWLTYEFLQDDRMVVYGLLTEPGEQSASFTIFGSHSGHHRWTIVQINLRRVLGKGK</sequence>
<feature type="non-terminal residue" evidence="1">
    <location>
        <position position="1"/>
    </location>
</feature>
<dbReference type="PANTHER" id="PTHR12106">
    <property type="entry name" value="SORTILIN RELATED"/>
    <property type="match status" value="1"/>
</dbReference>
<organism evidence="1 2">
    <name type="scientific">Nematostella vectensis</name>
    <name type="common">Starlet sea anemone</name>
    <dbReference type="NCBI Taxonomy" id="45351"/>
    <lineage>
        <taxon>Eukaryota</taxon>
        <taxon>Metazoa</taxon>
        <taxon>Cnidaria</taxon>
        <taxon>Anthozoa</taxon>
        <taxon>Hexacorallia</taxon>
        <taxon>Actiniaria</taxon>
        <taxon>Edwardsiidae</taxon>
        <taxon>Nematostella</taxon>
    </lineage>
</organism>
<proteinExistence type="predicted"/>
<protein>
    <submittedName>
        <fullName evidence="1">Uncharacterized protein</fullName>
    </submittedName>
</protein>
<evidence type="ECO:0000313" key="1">
    <source>
        <dbReference type="EMBL" id="EDO26949.1"/>
    </source>
</evidence>